<dbReference type="Gene3D" id="3.40.50.300">
    <property type="entry name" value="P-loop containing nucleotide triphosphate hydrolases"/>
    <property type="match status" value="1"/>
</dbReference>
<keyword evidence="6 11" id="KW-0347">Helicase</keyword>
<evidence type="ECO:0000256" key="10">
    <source>
        <dbReference type="RuleBase" id="RU004070"/>
    </source>
</evidence>
<comment type="subunit">
    <text evidence="11">Component of the MCM2-7 complex.</text>
</comment>
<dbReference type="EMBL" id="ML179214">
    <property type="protein sequence ID" value="THU94877.1"/>
    <property type="molecule type" value="Genomic_DNA"/>
</dbReference>
<dbReference type="SUPFAM" id="SSF50249">
    <property type="entry name" value="Nucleic acid-binding proteins"/>
    <property type="match status" value="1"/>
</dbReference>
<accession>A0A4S8LYV2</accession>
<dbReference type="InterPro" id="IPR003593">
    <property type="entry name" value="AAA+_ATPase"/>
</dbReference>
<evidence type="ECO:0000256" key="6">
    <source>
        <dbReference type="ARBA" id="ARBA00022806"/>
    </source>
</evidence>
<dbReference type="InterPro" id="IPR033762">
    <property type="entry name" value="MCM_OB"/>
</dbReference>
<dbReference type="Proteomes" id="UP000297245">
    <property type="component" value="Unassembled WGS sequence"/>
</dbReference>
<comment type="similarity">
    <text evidence="2 10">Belongs to the MCM family.</text>
</comment>
<dbReference type="GO" id="GO:1902975">
    <property type="term" value="P:mitotic DNA replication initiation"/>
    <property type="evidence" value="ECO:0007669"/>
    <property type="project" value="TreeGrafter"/>
</dbReference>
<keyword evidence="4 10" id="KW-0547">Nucleotide-binding</keyword>
<dbReference type="GO" id="GO:0006279">
    <property type="term" value="P:premeiotic DNA replication"/>
    <property type="evidence" value="ECO:0007669"/>
    <property type="project" value="UniProtKB-ARBA"/>
</dbReference>
<dbReference type="GO" id="GO:0000727">
    <property type="term" value="P:double-strand break repair via break-induced replication"/>
    <property type="evidence" value="ECO:0007669"/>
    <property type="project" value="TreeGrafter"/>
</dbReference>
<protein>
    <recommendedName>
        <fullName evidence="11">DNA replication licensing factor MCM3</fullName>
        <ecNumber evidence="11">3.6.4.12</ecNumber>
    </recommendedName>
</protein>
<dbReference type="PROSITE" id="PS50051">
    <property type="entry name" value="MCM_2"/>
    <property type="match status" value="1"/>
</dbReference>
<evidence type="ECO:0000256" key="12">
    <source>
        <dbReference type="SAM" id="MobiDB-lite"/>
    </source>
</evidence>
<dbReference type="PANTHER" id="PTHR11630:SF46">
    <property type="entry name" value="DNA REPLICATION LICENSING FACTOR MCM3-RELATED"/>
    <property type="match status" value="1"/>
</dbReference>
<dbReference type="InterPro" id="IPR012340">
    <property type="entry name" value="NA-bd_OB-fold"/>
</dbReference>
<dbReference type="PRINTS" id="PR01659">
    <property type="entry name" value="MCMPROTEIN3"/>
</dbReference>
<feature type="region of interest" description="Disordered" evidence="12">
    <location>
        <begin position="531"/>
        <end position="551"/>
    </location>
</feature>
<dbReference type="InterPro" id="IPR041562">
    <property type="entry name" value="MCM_lid"/>
</dbReference>
<dbReference type="GO" id="GO:0006271">
    <property type="term" value="P:DNA strand elongation involved in DNA replication"/>
    <property type="evidence" value="ECO:0007669"/>
    <property type="project" value="TreeGrafter"/>
</dbReference>
<evidence type="ECO:0000256" key="2">
    <source>
        <dbReference type="ARBA" id="ARBA00008010"/>
    </source>
</evidence>
<evidence type="ECO:0000256" key="8">
    <source>
        <dbReference type="ARBA" id="ARBA00023125"/>
    </source>
</evidence>
<dbReference type="InterPro" id="IPR027417">
    <property type="entry name" value="P-loop_NTPase"/>
</dbReference>
<dbReference type="SMART" id="SM00382">
    <property type="entry name" value="AAA"/>
    <property type="match status" value="1"/>
</dbReference>
<dbReference type="Pfam" id="PF23191">
    <property type="entry name" value="WHD_MCM3_C"/>
    <property type="match status" value="1"/>
</dbReference>
<organism evidence="15 16">
    <name type="scientific">Dendrothele bispora (strain CBS 962.96)</name>
    <dbReference type="NCBI Taxonomy" id="1314807"/>
    <lineage>
        <taxon>Eukaryota</taxon>
        <taxon>Fungi</taxon>
        <taxon>Dikarya</taxon>
        <taxon>Basidiomycota</taxon>
        <taxon>Agaricomycotina</taxon>
        <taxon>Agaricomycetes</taxon>
        <taxon>Agaricomycetidae</taxon>
        <taxon>Agaricales</taxon>
        <taxon>Agaricales incertae sedis</taxon>
        <taxon>Dendrothele</taxon>
    </lineage>
</organism>
<dbReference type="Gene3D" id="3.30.1640.10">
    <property type="entry name" value="mini-chromosome maintenance (MCM) complex, chain A, domain 1"/>
    <property type="match status" value="1"/>
</dbReference>
<evidence type="ECO:0000313" key="15">
    <source>
        <dbReference type="EMBL" id="THU94877.1"/>
    </source>
</evidence>
<dbReference type="GO" id="GO:0016787">
    <property type="term" value="F:hydrolase activity"/>
    <property type="evidence" value="ECO:0007669"/>
    <property type="project" value="UniProtKB-KW"/>
</dbReference>
<proteinExistence type="inferred from homology"/>
<dbReference type="PROSITE" id="PS00847">
    <property type="entry name" value="MCM_1"/>
    <property type="match status" value="1"/>
</dbReference>
<feature type="domain" description="MCM C-terminal AAA(+) ATPase" evidence="13">
    <location>
        <begin position="297"/>
        <end position="503"/>
    </location>
</feature>
<dbReference type="GO" id="GO:0043596">
    <property type="term" value="C:nuclear replication fork"/>
    <property type="evidence" value="ECO:0007669"/>
    <property type="project" value="UniProtKB-ARBA"/>
</dbReference>
<dbReference type="InterPro" id="IPR027925">
    <property type="entry name" value="MCM_N"/>
</dbReference>
<keyword evidence="9 11" id="KW-0539">Nucleus</keyword>
<sequence>MSDDIRDSGDQLLRDRSRIFGEFLDSESDVYNYVDDIHRMLRMDQTRLIVNIDDLRDYNREYADNLLKHPVDYLHAFEDALKTIVERVDDGKHGIEGKTFHIGLSGSFGDHHVSPRTLNSSQLGKMISLEGIITRCSLVRPKMAKSVHYQPESRLFYTKEYHDATSTSHLPPTSSITPTTDEEGRPLQMEYGLSVFRDHQRISIQEMPERSPPGQLPRSTDVILDDDLVDKCKPGDRIQLVGMYRSVGGGSSGAFKSLILANNINLLSSKIGGGIAQTPLTDIDIRNINQLAKKSNIFNLLSESLAPSIFGHEYIKRAVLLLLLGGAEKNLPNGTHIRGDINLLMVGDPSTAKSQLLRFVLGTAPLAIATTGRGSSGVGLTAAVTTDRETGERRLEAGAMVLADRGVVCIDEFDKMSDVDRVAIHEVMEQQTVTIAKAGIHTSLNARCSVVAAANPIYGQYDIHKDPHRNIALPDSLLSRFDLLFIVTDDVEEERDRKIADHVLRMHRYLAPGIEEGTPIHDNLSQPLTVDGPGAAANDTETNTSPFEKYDPLLHMGVGSSSGRQTRSKTPKKKEVLSIAFVKKYIQYAKSKPAPVLSKGAADYIVQVYASLRNKDMEANQRKTSPLTARTLETLIRLATAHAKARLSAKVEESDAKEAELIMRFALFKEVPKRQRRKKRKLNHGGVVRKGSHGSDSSDDDEDGSGDEGDASGDDEVPERMSMPLAAAPAAQATQDPIWDAESQDVDMVADESAAQPSVEVKKRRNQLFRTRLADLFKGALRGVESIPMEELLQHVNTGLSQADLFGSTEANEICQLMSEQEEIFVIDGIVHRI</sequence>
<gene>
    <name evidence="15" type="ORF">K435DRAFT_779285</name>
    <name evidence="14" type="ORF">K435DRAFT_780594</name>
</gene>
<keyword evidence="5 11" id="KW-0378">Hydrolase</keyword>
<keyword evidence="16" id="KW-1185">Reference proteome</keyword>
<dbReference type="InterPro" id="IPR018525">
    <property type="entry name" value="MCM_CS"/>
</dbReference>
<dbReference type="GO" id="GO:0042555">
    <property type="term" value="C:MCM complex"/>
    <property type="evidence" value="ECO:0007669"/>
    <property type="project" value="UniProtKB-UniRule"/>
</dbReference>
<dbReference type="GO" id="GO:0003697">
    <property type="term" value="F:single-stranded DNA binding"/>
    <property type="evidence" value="ECO:0007669"/>
    <property type="project" value="TreeGrafter"/>
</dbReference>
<evidence type="ECO:0000313" key="14">
    <source>
        <dbReference type="EMBL" id="THU91629.1"/>
    </source>
</evidence>
<dbReference type="Gene3D" id="2.40.50.140">
    <property type="entry name" value="Nucleic acid-binding proteins"/>
    <property type="match status" value="1"/>
</dbReference>
<dbReference type="PRINTS" id="PR01657">
    <property type="entry name" value="MCMFAMILY"/>
</dbReference>
<comment type="subcellular location">
    <subcellularLocation>
        <location evidence="1 11">Nucleus</location>
    </subcellularLocation>
</comment>
<dbReference type="Gene3D" id="2.20.28.10">
    <property type="match status" value="1"/>
</dbReference>
<comment type="catalytic activity">
    <reaction evidence="11">
        <text>ATP + H2O = ADP + phosphate + H(+)</text>
        <dbReference type="Rhea" id="RHEA:13065"/>
        <dbReference type="ChEBI" id="CHEBI:15377"/>
        <dbReference type="ChEBI" id="CHEBI:15378"/>
        <dbReference type="ChEBI" id="CHEBI:30616"/>
        <dbReference type="ChEBI" id="CHEBI:43474"/>
        <dbReference type="ChEBI" id="CHEBI:456216"/>
        <dbReference type="EC" id="3.6.4.12"/>
    </reaction>
</comment>
<dbReference type="AlphaFoldDB" id="A0A4S8LYV2"/>
<name>A0A4S8LYV2_DENBC</name>
<evidence type="ECO:0000256" key="3">
    <source>
        <dbReference type="ARBA" id="ARBA00022705"/>
    </source>
</evidence>
<dbReference type="Pfam" id="PF17207">
    <property type="entry name" value="MCM_OB"/>
    <property type="match status" value="1"/>
</dbReference>
<dbReference type="InterPro" id="IPR001208">
    <property type="entry name" value="MCM_dom"/>
</dbReference>
<keyword evidence="3 11" id="KW-0235">DNA replication</keyword>
<evidence type="ECO:0000256" key="5">
    <source>
        <dbReference type="ARBA" id="ARBA00022801"/>
    </source>
</evidence>
<evidence type="ECO:0000256" key="11">
    <source>
        <dbReference type="RuleBase" id="RU368061"/>
    </source>
</evidence>
<evidence type="ECO:0000313" key="16">
    <source>
        <dbReference type="Proteomes" id="UP000297245"/>
    </source>
</evidence>
<evidence type="ECO:0000256" key="9">
    <source>
        <dbReference type="ARBA" id="ARBA00023242"/>
    </source>
</evidence>
<dbReference type="GO" id="GO:0005524">
    <property type="term" value="F:ATP binding"/>
    <property type="evidence" value="ECO:0007669"/>
    <property type="project" value="UniProtKB-UniRule"/>
</dbReference>
<dbReference type="GO" id="GO:0017116">
    <property type="term" value="F:single-stranded DNA helicase activity"/>
    <property type="evidence" value="ECO:0007669"/>
    <property type="project" value="TreeGrafter"/>
</dbReference>
<dbReference type="EMBL" id="ML179301">
    <property type="protein sequence ID" value="THU91629.1"/>
    <property type="molecule type" value="Genomic_DNA"/>
</dbReference>
<dbReference type="InterPro" id="IPR056575">
    <property type="entry name" value="WH_MCM3_C"/>
</dbReference>
<dbReference type="GO" id="GO:0031261">
    <property type="term" value="C:DNA replication preinitiation complex"/>
    <property type="evidence" value="ECO:0007669"/>
    <property type="project" value="UniProtKB-ARBA"/>
</dbReference>
<feature type="compositionally biased region" description="Acidic residues" evidence="12">
    <location>
        <begin position="697"/>
        <end position="717"/>
    </location>
</feature>
<keyword evidence="7 10" id="KW-0067">ATP-binding</keyword>
<feature type="compositionally biased region" description="Basic residues" evidence="12">
    <location>
        <begin position="674"/>
        <end position="683"/>
    </location>
</feature>
<evidence type="ECO:0000259" key="13">
    <source>
        <dbReference type="PROSITE" id="PS50051"/>
    </source>
</evidence>
<evidence type="ECO:0000256" key="4">
    <source>
        <dbReference type="ARBA" id="ARBA00022741"/>
    </source>
</evidence>
<dbReference type="Pfam" id="PF14551">
    <property type="entry name" value="MCM_N"/>
    <property type="match status" value="1"/>
</dbReference>
<feature type="region of interest" description="Disordered" evidence="12">
    <location>
        <begin position="674"/>
        <end position="718"/>
    </location>
</feature>
<dbReference type="InterPro" id="IPR008046">
    <property type="entry name" value="Mcm3"/>
</dbReference>
<evidence type="ECO:0000256" key="7">
    <source>
        <dbReference type="ARBA" id="ARBA00022840"/>
    </source>
</evidence>
<dbReference type="InterPro" id="IPR031327">
    <property type="entry name" value="MCM"/>
</dbReference>
<evidence type="ECO:0000256" key="1">
    <source>
        <dbReference type="ARBA" id="ARBA00004123"/>
    </source>
</evidence>
<dbReference type="OrthoDB" id="1882346at2759"/>
<comment type="function">
    <text evidence="11">Acts as component of the MCM2-7 complex (MCM complex) which is the replicative helicase essential for 'once per cell cycle' DNA replication initiation and elongation in eukaryotic cells. The active ATPase sites in the MCM2-7 ring are formed through the interaction surfaces of two neighboring subunits such that a critical structure of a conserved arginine finger motif is provided in trans relative to the ATP-binding site of the Walker A box of the adjacent subunit. The six ATPase active sites, however, are likely to contribute differentially to the complex helicase activity.</text>
</comment>
<dbReference type="PANTHER" id="PTHR11630">
    <property type="entry name" value="DNA REPLICATION LICENSING FACTOR MCM FAMILY MEMBER"/>
    <property type="match status" value="1"/>
</dbReference>
<dbReference type="SMART" id="SM00350">
    <property type="entry name" value="MCM"/>
    <property type="match status" value="1"/>
</dbReference>
<dbReference type="Pfam" id="PF00493">
    <property type="entry name" value="MCM"/>
    <property type="match status" value="1"/>
</dbReference>
<dbReference type="SUPFAM" id="SSF52540">
    <property type="entry name" value="P-loop containing nucleoside triphosphate hydrolases"/>
    <property type="match status" value="1"/>
</dbReference>
<dbReference type="GO" id="GO:0005656">
    <property type="term" value="C:nuclear pre-replicative complex"/>
    <property type="evidence" value="ECO:0007669"/>
    <property type="project" value="UniProtKB-ARBA"/>
</dbReference>
<dbReference type="EC" id="3.6.4.12" evidence="11"/>
<keyword evidence="8 10" id="KW-0238">DNA-binding</keyword>
<reference evidence="15 16" key="1">
    <citation type="journal article" date="2019" name="Nat. Ecol. Evol.">
        <title>Megaphylogeny resolves global patterns of mushroom evolution.</title>
        <authorList>
            <person name="Varga T."/>
            <person name="Krizsan K."/>
            <person name="Foldi C."/>
            <person name="Dima B."/>
            <person name="Sanchez-Garcia M."/>
            <person name="Sanchez-Ramirez S."/>
            <person name="Szollosi G.J."/>
            <person name="Szarkandi J.G."/>
            <person name="Papp V."/>
            <person name="Albert L."/>
            <person name="Andreopoulos W."/>
            <person name="Angelini C."/>
            <person name="Antonin V."/>
            <person name="Barry K.W."/>
            <person name="Bougher N.L."/>
            <person name="Buchanan P."/>
            <person name="Buyck B."/>
            <person name="Bense V."/>
            <person name="Catcheside P."/>
            <person name="Chovatia M."/>
            <person name="Cooper J."/>
            <person name="Damon W."/>
            <person name="Desjardin D."/>
            <person name="Finy P."/>
            <person name="Geml J."/>
            <person name="Haridas S."/>
            <person name="Hughes K."/>
            <person name="Justo A."/>
            <person name="Karasinski D."/>
            <person name="Kautmanova I."/>
            <person name="Kiss B."/>
            <person name="Kocsube S."/>
            <person name="Kotiranta H."/>
            <person name="LaButti K.M."/>
            <person name="Lechner B.E."/>
            <person name="Liimatainen K."/>
            <person name="Lipzen A."/>
            <person name="Lukacs Z."/>
            <person name="Mihaltcheva S."/>
            <person name="Morgado L.N."/>
            <person name="Niskanen T."/>
            <person name="Noordeloos M.E."/>
            <person name="Ohm R.A."/>
            <person name="Ortiz-Santana B."/>
            <person name="Ovrebo C."/>
            <person name="Racz N."/>
            <person name="Riley R."/>
            <person name="Savchenko A."/>
            <person name="Shiryaev A."/>
            <person name="Soop K."/>
            <person name="Spirin V."/>
            <person name="Szebenyi C."/>
            <person name="Tomsovsky M."/>
            <person name="Tulloss R.E."/>
            <person name="Uehling J."/>
            <person name="Grigoriev I.V."/>
            <person name="Vagvolgyi C."/>
            <person name="Papp T."/>
            <person name="Martin F.M."/>
            <person name="Miettinen O."/>
            <person name="Hibbett D.S."/>
            <person name="Nagy L.G."/>
        </authorList>
    </citation>
    <scope>NUCLEOTIDE SEQUENCE [LARGE SCALE GENOMIC DNA]</scope>
    <source>
        <strain evidence="15 16">CBS 962.96</strain>
    </source>
</reference>
<dbReference type="Pfam" id="PF17855">
    <property type="entry name" value="MCM_lid"/>
    <property type="match status" value="1"/>
</dbReference>